<protein>
    <submittedName>
        <fullName evidence="2">Uncharacterized protein</fullName>
    </submittedName>
</protein>
<keyword evidence="1" id="KW-0732">Signal</keyword>
<evidence type="ECO:0000256" key="1">
    <source>
        <dbReference type="SAM" id="SignalP"/>
    </source>
</evidence>
<proteinExistence type="predicted"/>
<dbReference type="EMBL" id="AP027142">
    <property type="protein sequence ID" value="BDV34236.1"/>
    <property type="molecule type" value="Genomic_DNA"/>
</dbReference>
<evidence type="ECO:0000313" key="3">
    <source>
        <dbReference type="Proteomes" id="UP001317629"/>
    </source>
</evidence>
<dbReference type="RefSeq" id="WP_246729853.1">
    <property type="nucleotide sequence ID" value="NZ_AP027142.1"/>
</dbReference>
<dbReference type="Proteomes" id="UP001317629">
    <property type="component" value="Chromosome"/>
</dbReference>
<organism evidence="2 3">
    <name type="scientific">Methylocystis iwaonis</name>
    <dbReference type="NCBI Taxonomy" id="2885079"/>
    <lineage>
        <taxon>Bacteria</taxon>
        <taxon>Pseudomonadati</taxon>
        <taxon>Pseudomonadota</taxon>
        <taxon>Alphaproteobacteria</taxon>
        <taxon>Hyphomicrobiales</taxon>
        <taxon>Methylocystaceae</taxon>
        <taxon>Methylocystis</taxon>
    </lineage>
</organism>
<keyword evidence="3" id="KW-1185">Reference proteome</keyword>
<reference evidence="2 3" key="1">
    <citation type="journal article" date="2023" name="Int. J. Syst. Evol. Microbiol.">
        <title>Methylocystis iwaonis sp. nov., a type II methane-oxidizing bacterium from surface soil of a rice paddy field in Japan, and emended description of the genus Methylocystis (ex Whittenbury et al. 1970) Bowman et al. 1993.</title>
        <authorList>
            <person name="Kaise H."/>
            <person name="Sawadogo J.B."/>
            <person name="Alam M.S."/>
            <person name="Ueno C."/>
            <person name="Dianou D."/>
            <person name="Shinjo R."/>
            <person name="Asakawa S."/>
        </authorList>
    </citation>
    <scope>NUCLEOTIDE SEQUENCE [LARGE SCALE GENOMIC DNA]</scope>
    <source>
        <strain evidence="2 3">SS37A-Re</strain>
    </source>
</reference>
<feature type="chain" id="PRO_5045078140" evidence="1">
    <location>
        <begin position="23"/>
        <end position="147"/>
    </location>
</feature>
<evidence type="ECO:0000313" key="2">
    <source>
        <dbReference type="EMBL" id="BDV34236.1"/>
    </source>
</evidence>
<sequence>MLRSFGLAGMMTLVLFSVPAKAFDVVDHDYGGRVEPYVARVQEAQARGEPVRIGAVECDSSCTLYLAAKRSCVSPGAVFGFHAPWVGGPTSGVVDPQMTAVFASAYKPPLRRIFLNHVRNSRGAVPGPLLKISGAQLASLGYRLCAE</sequence>
<gene>
    <name evidence="2" type="ORF">SS37A_17650</name>
</gene>
<accession>A0ABM8E8C8</accession>
<name>A0ABM8E8C8_9HYPH</name>
<feature type="signal peptide" evidence="1">
    <location>
        <begin position="1"/>
        <end position="22"/>
    </location>
</feature>